<keyword evidence="2" id="KW-1185">Reference proteome</keyword>
<accession>A0A1V6RLE5</accession>
<gene>
    <name evidence="1" type="ORF">PENSOL_c002G03865</name>
</gene>
<dbReference type="EMBL" id="MDYO01000002">
    <property type="protein sequence ID" value="OQE02661.1"/>
    <property type="molecule type" value="Genomic_DNA"/>
</dbReference>
<organism evidence="1 2">
    <name type="scientific">Penicillium solitum</name>
    <dbReference type="NCBI Taxonomy" id="60172"/>
    <lineage>
        <taxon>Eukaryota</taxon>
        <taxon>Fungi</taxon>
        <taxon>Dikarya</taxon>
        <taxon>Ascomycota</taxon>
        <taxon>Pezizomycotina</taxon>
        <taxon>Eurotiomycetes</taxon>
        <taxon>Eurotiomycetidae</taxon>
        <taxon>Eurotiales</taxon>
        <taxon>Aspergillaceae</taxon>
        <taxon>Penicillium</taxon>
    </lineage>
</organism>
<evidence type="ECO:0000313" key="2">
    <source>
        <dbReference type="Proteomes" id="UP000191612"/>
    </source>
</evidence>
<evidence type="ECO:0000313" key="1">
    <source>
        <dbReference type="EMBL" id="OQE02661.1"/>
    </source>
</evidence>
<dbReference type="Proteomes" id="UP000191612">
    <property type="component" value="Unassembled WGS sequence"/>
</dbReference>
<protein>
    <submittedName>
        <fullName evidence="1">Uncharacterized protein</fullName>
    </submittedName>
</protein>
<name>A0A1V6RLE5_9EURO</name>
<sequence>MRQLPSTTSSFSVLQRFGVTLVKPSGQSSYRDAARSKVPALNKAKSKGKDVHIFSGASSSRYSCGDPNGSRGEGHICLIVKCANRRTRGRREEFARHPSICNGAAFCASLVVLPQIHHFYLLRNVNPHRRDR</sequence>
<comment type="caution">
    <text evidence="1">The sequence shown here is derived from an EMBL/GenBank/DDBJ whole genome shotgun (WGS) entry which is preliminary data.</text>
</comment>
<proteinExistence type="predicted"/>
<dbReference type="AlphaFoldDB" id="A0A1V6RLE5"/>
<reference evidence="2" key="1">
    <citation type="journal article" date="2017" name="Nat. Microbiol.">
        <title>Global analysis of biosynthetic gene clusters reveals vast potential of secondary metabolite production in Penicillium species.</title>
        <authorList>
            <person name="Nielsen J.C."/>
            <person name="Grijseels S."/>
            <person name="Prigent S."/>
            <person name="Ji B."/>
            <person name="Dainat J."/>
            <person name="Nielsen K.F."/>
            <person name="Frisvad J.C."/>
            <person name="Workman M."/>
            <person name="Nielsen J."/>
        </authorList>
    </citation>
    <scope>NUCLEOTIDE SEQUENCE [LARGE SCALE GENOMIC DNA]</scope>
    <source>
        <strain evidence="2">IBT 29525</strain>
    </source>
</reference>